<evidence type="ECO:0000313" key="6">
    <source>
        <dbReference type="Proteomes" id="UP001595752"/>
    </source>
</evidence>
<dbReference type="Pfam" id="PF05651">
    <property type="entry name" value="Diacid_rec"/>
    <property type="match status" value="1"/>
</dbReference>
<sequence length="377" mass="44143">MLLLPSLAKKIIYEVKKLIDEDIIIVNVDGTIIASTDEKRLGTFHEGALLSVKEKRKVIITKEDESRLEGVKSGLNLPIFFSHDVIGVVGITGDPDRILPYGELLRKMTELLIQDSYYSEQIQWRSRMLEAFVFDWLQLKDWSKPFIERANLLKVDLQARRQLILAYIDNHQTFLNEDIWQLTHVWNEQHQHDLFVRWGNDRFLIIRHVHDEAQKETTLQKVKQLKTFIEETWNTSASFGIGQVVEGDQLKKSYEQAERALTVAIRKNGIVFDTDLRLDMCLEEISIPTRKEFTARILNSVLENEELIETFRVFFQQNMSLKQTAEALHIHINTLHYRIKKLEELTELNLKSFPDVVSLYLSLYFLDNHLKNNHENG</sequence>
<evidence type="ECO:0000313" key="5">
    <source>
        <dbReference type="EMBL" id="MFC3883358.1"/>
    </source>
</evidence>
<feature type="domain" description="CdaR GGDEF-like" evidence="4">
    <location>
        <begin position="146"/>
        <end position="263"/>
    </location>
</feature>
<dbReference type="InterPro" id="IPR051448">
    <property type="entry name" value="CdaR-like_regulators"/>
</dbReference>
<evidence type="ECO:0000259" key="3">
    <source>
        <dbReference type="Pfam" id="PF13556"/>
    </source>
</evidence>
<keyword evidence="6" id="KW-1185">Reference proteome</keyword>
<dbReference type="PANTHER" id="PTHR33744">
    <property type="entry name" value="CARBOHYDRATE DIACID REGULATOR"/>
    <property type="match status" value="1"/>
</dbReference>
<comment type="similarity">
    <text evidence="1">Belongs to the CdaR family.</text>
</comment>
<dbReference type="InterPro" id="IPR041522">
    <property type="entry name" value="CdaR_GGDEF"/>
</dbReference>
<dbReference type="SUPFAM" id="SSF55073">
    <property type="entry name" value="Nucleotide cyclase"/>
    <property type="match status" value="1"/>
</dbReference>
<evidence type="ECO:0000259" key="4">
    <source>
        <dbReference type="Pfam" id="PF17853"/>
    </source>
</evidence>
<dbReference type="Pfam" id="PF13556">
    <property type="entry name" value="HTH_30"/>
    <property type="match status" value="1"/>
</dbReference>
<feature type="domain" description="PucR C-terminal helix-turn-helix" evidence="3">
    <location>
        <begin position="307"/>
        <end position="363"/>
    </location>
</feature>
<dbReference type="Proteomes" id="UP001595752">
    <property type="component" value="Unassembled WGS sequence"/>
</dbReference>
<gene>
    <name evidence="5" type="ORF">ACFOU2_07415</name>
</gene>
<dbReference type="InterPro" id="IPR025736">
    <property type="entry name" value="PucR_C-HTH_dom"/>
</dbReference>
<dbReference type="Pfam" id="PF17853">
    <property type="entry name" value="GGDEF_2"/>
    <property type="match status" value="1"/>
</dbReference>
<dbReference type="EMBL" id="JBHRZT010000026">
    <property type="protein sequence ID" value="MFC3883358.1"/>
    <property type="molecule type" value="Genomic_DNA"/>
</dbReference>
<organism evidence="5 6">
    <name type="scientific">Bacillus songklensis</name>
    <dbReference type="NCBI Taxonomy" id="1069116"/>
    <lineage>
        <taxon>Bacteria</taxon>
        <taxon>Bacillati</taxon>
        <taxon>Bacillota</taxon>
        <taxon>Bacilli</taxon>
        <taxon>Bacillales</taxon>
        <taxon>Bacillaceae</taxon>
        <taxon>Bacillus</taxon>
    </lineage>
</organism>
<dbReference type="RefSeq" id="WP_377913754.1">
    <property type="nucleotide sequence ID" value="NZ_JBHRZT010000026.1"/>
</dbReference>
<comment type="caution">
    <text evidence="5">The sequence shown here is derived from an EMBL/GenBank/DDBJ whole genome shotgun (WGS) entry which is preliminary data.</text>
</comment>
<proteinExistence type="inferred from homology"/>
<accession>A0ABV8AZG6</accession>
<dbReference type="PANTHER" id="PTHR33744:SF16">
    <property type="entry name" value="CARBOHYDRATE DIACID REGULATOR"/>
    <property type="match status" value="1"/>
</dbReference>
<protein>
    <submittedName>
        <fullName evidence="5">CdaR family transcriptional regulator</fullName>
    </submittedName>
</protein>
<dbReference type="InterPro" id="IPR029787">
    <property type="entry name" value="Nucleotide_cyclase"/>
</dbReference>
<dbReference type="InterPro" id="IPR008599">
    <property type="entry name" value="Diacid_rec"/>
</dbReference>
<feature type="domain" description="Putative sugar diacid recognition" evidence="2">
    <location>
        <begin position="5"/>
        <end position="136"/>
    </location>
</feature>
<dbReference type="InterPro" id="IPR042070">
    <property type="entry name" value="PucR_C-HTH_sf"/>
</dbReference>
<dbReference type="Gene3D" id="1.10.10.2840">
    <property type="entry name" value="PucR C-terminal helix-turn-helix domain"/>
    <property type="match status" value="1"/>
</dbReference>
<evidence type="ECO:0000256" key="1">
    <source>
        <dbReference type="ARBA" id="ARBA00006754"/>
    </source>
</evidence>
<name>A0ABV8AZG6_9BACI</name>
<evidence type="ECO:0000259" key="2">
    <source>
        <dbReference type="Pfam" id="PF05651"/>
    </source>
</evidence>
<reference evidence="6" key="1">
    <citation type="journal article" date="2019" name="Int. J. Syst. Evol. Microbiol.">
        <title>The Global Catalogue of Microorganisms (GCM) 10K type strain sequencing project: providing services to taxonomists for standard genome sequencing and annotation.</title>
        <authorList>
            <consortium name="The Broad Institute Genomics Platform"/>
            <consortium name="The Broad Institute Genome Sequencing Center for Infectious Disease"/>
            <person name="Wu L."/>
            <person name="Ma J."/>
        </authorList>
    </citation>
    <scope>NUCLEOTIDE SEQUENCE [LARGE SCALE GENOMIC DNA]</scope>
    <source>
        <strain evidence="6">CCUG 61889</strain>
    </source>
</reference>